<dbReference type="KEGG" id="doa:AXF15_05280"/>
<name>A0A0X8JPJ6_9BACT</name>
<organism evidence="2 3">
    <name type="scientific">Desulfomicrobium orale DSM 12838</name>
    <dbReference type="NCBI Taxonomy" id="888061"/>
    <lineage>
        <taxon>Bacteria</taxon>
        <taxon>Pseudomonadati</taxon>
        <taxon>Thermodesulfobacteriota</taxon>
        <taxon>Desulfovibrionia</taxon>
        <taxon>Desulfovibrionales</taxon>
        <taxon>Desulfomicrobiaceae</taxon>
        <taxon>Desulfomicrobium</taxon>
    </lineage>
</organism>
<gene>
    <name evidence="2" type="ORF">AXF15_05280</name>
</gene>
<dbReference type="Proteomes" id="UP000063964">
    <property type="component" value="Chromosome"/>
</dbReference>
<protein>
    <submittedName>
        <fullName evidence="2">Uncharacterized protein</fullName>
    </submittedName>
</protein>
<sequence length="73" mass="7917">MHQNAGLSEGTTKDGSLPEPPKPDQQTLPAGLDSYRFQELNKSAVMLPRNGKVTEETAATSARCIHCGFREDS</sequence>
<feature type="region of interest" description="Disordered" evidence="1">
    <location>
        <begin position="1"/>
        <end position="33"/>
    </location>
</feature>
<dbReference type="AlphaFoldDB" id="A0A0X8JPJ6"/>
<keyword evidence="3" id="KW-1185">Reference proteome</keyword>
<dbReference type="EMBL" id="CP014230">
    <property type="protein sequence ID" value="AMD92582.1"/>
    <property type="molecule type" value="Genomic_DNA"/>
</dbReference>
<proteinExistence type="predicted"/>
<reference evidence="3" key="1">
    <citation type="submission" date="2016-02" db="EMBL/GenBank/DDBJ databases">
        <authorList>
            <person name="Holder M.E."/>
            <person name="Ajami N.J."/>
            <person name="Petrosino J.F."/>
        </authorList>
    </citation>
    <scope>NUCLEOTIDE SEQUENCE [LARGE SCALE GENOMIC DNA]</scope>
    <source>
        <strain evidence="3">DSM 12838</strain>
    </source>
</reference>
<evidence type="ECO:0000256" key="1">
    <source>
        <dbReference type="SAM" id="MobiDB-lite"/>
    </source>
</evidence>
<dbReference type="STRING" id="888061.AXF15_05280"/>
<evidence type="ECO:0000313" key="2">
    <source>
        <dbReference type="EMBL" id="AMD92582.1"/>
    </source>
</evidence>
<feature type="compositionally biased region" description="Polar residues" evidence="1">
    <location>
        <begin position="1"/>
        <end position="14"/>
    </location>
</feature>
<accession>A0A0X8JPJ6</accession>
<evidence type="ECO:0000313" key="3">
    <source>
        <dbReference type="Proteomes" id="UP000063964"/>
    </source>
</evidence>